<dbReference type="PANTHER" id="PTHR40465:SF1">
    <property type="entry name" value="DUF6534 DOMAIN-CONTAINING PROTEIN"/>
    <property type="match status" value="1"/>
</dbReference>
<reference evidence="3 4" key="1">
    <citation type="submission" date="2018-06" db="EMBL/GenBank/DDBJ databases">
        <title>A transcriptomic atlas of mushroom development highlights an independent origin of complex multicellularity.</title>
        <authorList>
            <consortium name="DOE Joint Genome Institute"/>
            <person name="Krizsan K."/>
            <person name="Almasi E."/>
            <person name="Merenyi Z."/>
            <person name="Sahu N."/>
            <person name="Viragh M."/>
            <person name="Koszo T."/>
            <person name="Mondo S."/>
            <person name="Kiss B."/>
            <person name="Balint B."/>
            <person name="Kues U."/>
            <person name="Barry K."/>
            <person name="Hegedus J.C."/>
            <person name="Henrissat B."/>
            <person name="Johnson J."/>
            <person name="Lipzen A."/>
            <person name="Ohm R."/>
            <person name="Nagy I."/>
            <person name="Pangilinan J."/>
            <person name="Yan J."/>
            <person name="Xiong Y."/>
            <person name="Grigoriev I.V."/>
            <person name="Hibbett D.S."/>
            <person name="Nagy L.G."/>
        </authorList>
    </citation>
    <scope>NUCLEOTIDE SEQUENCE [LARGE SCALE GENOMIC DNA]</scope>
    <source>
        <strain evidence="3 4">SZMC22713</strain>
    </source>
</reference>
<feature type="transmembrane region" description="Helical" evidence="1">
    <location>
        <begin position="127"/>
        <end position="153"/>
    </location>
</feature>
<name>A0A4Y7PXZ7_9AGAM</name>
<feature type="transmembrane region" description="Helical" evidence="1">
    <location>
        <begin position="253"/>
        <end position="269"/>
    </location>
</feature>
<proteinExistence type="predicted"/>
<feature type="transmembrane region" description="Helical" evidence="1">
    <location>
        <begin position="23"/>
        <end position="44"/>
    </location>
</feature>
<gene>
    <name evidence="3" type="ORF">BD410DRAFT_841601</name>
</gene>
<evidence type="ECO:0000259" key="2">
    <source>
        <dbReference type="Pfam" id="PF20152"/>
    </source>
</evidence>
<dbReference type="Proteomes" id="UP000294933">
    <property type="component" value="Unassembled WGS sequence"/>
</dbReference>
<feature type="transmembrane region" description="Helical" evidence="1">
    <location>
        <begin position="189"/>
        <end position="208"/>
    </location>
</feature>
<dbReference type="AlphaFoldDB" id="A0A4Y7PXZ7"/>
<dbReference type="OrthoDB" id="2757071at2759"/>
<sequence>MSLPFPSTHPHLPGITKILELNFWGFAAATLLMGVSICQGYAYFSKFKDSLKLKLFIGFLLALDISSTVLYAIALRIVLILNAGQPSSWVVSIPVLVAESVVTTTITLLAQLFFADRVYRVGRGKRIFPLLIVIFALLGAAGGISRAVFMVALRLQNLEDKNYKVWFPISSLSLSPVIAQSQVATATEGGFTIISDVLATMAMCITFVRSGRDSARLDSLLKSLLIYALNRGILVTSAQISLVMVYFYSPMKFYWLVCLVYAVVAPHVIEKRRVPIHMCLSKIYLNTLLAMLNARAQLRAKATNANSEGHSRSNSNTHPQFANFPTVDVTSGILSTLELDSVAASVDIPKDTMNIALTPKTEDGVMTTGIGSDLEVQMVPRSTSPPGIGFTAW</sequence>
<keyword evidence="1" id="KW-0472">Membrane</keyword>
<accession>A0A4Y7PXZ7</accession>
<organism evidence="3 4">
    <name type="scientific">Rickenella mellea</name>
    <dbReference type="NCBI Taxonomy" id="50990"/>
    <lineage>
        <taxon>Eukaryota</taxon>
        <taxon>Fungi</taxon>
        <taxon>Dikarya</taxon>
        <taxon>Basidiomycota</taxon>
        <taxon>Agaricomycotina</taxon>
        <taxon>Agaricomycetes</taxon>
        <taxon>Hymenochaetales</taxon>
        <taxon>Rickenellaceae</taxon>
        <taxon>Rickenella</taxon>
    </lineage>
</organism>
<dbReference type="InterPro" id="IPR045339">
    <property type="entry name" value="DUF6534"/>
</dbReference>
<dbReference type="PANTHER" id="PTHR40465">
    <property type="entry name" value="CHROMOSOME 1, WHOLE GENOME SHOTGUN SEQUENCE"/>
    <property type="match status" value="1"/>
</dbReference>
<evidence type="ECO:0000313" key="3">
    <source>
        <dbReference type="EMBL" id="TDL20025.1"/>
    </source>
</evidence>
<evidence type="ECO:0000256" key="1">
    <source>
        <dbReference type="SAM" id="Phobius"/>
    </source>
</evidence>
<dbReference type="STRING" id="50990.A0A4Y7PXZ7"/>
<feature type="transmembrane region" description="Helical" evidence="1">
    <location>
        <begin position="93"/>
        <end position="115"/>
    </location>
</feature>
<keyword evidence="1" id="KW-0812">Transmembrane</keyword>
<dbReference type="VEuPathDB" id="FungiDB:BD410DRAFT_841601"/>
<dbReference type="EMBL" id="ML170191">
    <property type="protein sequence ID" value="TDL20025.1"/>
    <property type="molecule type" value="Genomic_DNA"/>
</dbReference>
<protein>
    <recommendedName>
        <fullName evidence="2">DUF6534 domain-containing protein</fullName>
    </recommendedName>
</protein>
<feature type="domain" description="DUF6534" evidence="2">
    <location>
        <begin position="193"/>
        <end position="296"/>
    </location>
</feature>
<feature type="transmembrane region" description="Helical" evidence="1">
    <location>
        <begin position="56"/>
        <end position="81"/>
    </location>
</feature>
<keyword evidence="1" id="KW-1133">Transmembrane helix</keyword>
<evidence type="ECO:0000313" key="4">
    <source>
        <dbReference type="Proteomes" id="UP000294933"/>
    </source>
</evidence>
<feature type="transmembrane region" description="Helical" evidence="1">
    <location>
        <begin position="228"/>
        <end position="247"/>
    </location>
</feature>
<keyword evidence="4" id="KW-1185">Reference proteome</keyword>
<dbReference type="Pfam" id="PF20152">
    <property type="entry name" value="DUF6534"/>
    <property type="match status" value="1"/>
</dbReference>